<sequence>MDGKTPRIRKSTVDGRTSRACDSCSLSHKRCDGRDPCWQCSTTGHICSYNRRQARPHPTY</sequence>
<dbReference type="Pfam" id="PF00172">
    <property type="entry name" value="Zn_clus"/>
    <property type="match status" value="1"/>
</dbReference>
<evidence type="ECO:0000259" key="1">
    <source>
        <dbReference type="PROSITE" id="PS50048"/>
    </source>
</evidence>
<dbReference type="PROSITE" id="PS00463">
    <property type="entry name" value="ZN2_CY6_FUNGAL_1"/>
    <property type="match status" value="1"/>
</dbReference>
<gene>
    <name evidence="2" type="ORF">BC936DRAFT_146515</name>
</gene>
<dbReference type="Proteomes" id="UP000268093">
    <property type="component" value="Unassembled WGS sequence"/>
</dbReference>
<protein>
    <recommendedName>
        <fullName evidence="1">Zn(2)-C6 fungal-type domain-containing protein</fullName>
    </recommendedName>
</protein>
<evidence type="ECO:0000313" key="2">
    <source>
        <dbReference type="EMBL" id="RUP46796.1"/>
    </source>
</evidence>
<dbReference type="SUPFAM" id="SSF57701">
    <property type="entry name" value="Zn2/Cys6 DNA-binding domain"/>
    <property type="match status" value="1"/>
</dbReference>
<feature type="domain" description="Zn(2)-C6 fungal-type" evidence="1">
    <location>
        <begin position="20"/>
        <end position="49"/>
    </location>
</feature>
<dbReference type="GO" id="GO:0000981">
    <property type="term" value="F:DNA-binding transcription factor activity, RNA polymerase II-specific"/>
    <property type="evidence" value="ECO:0007669"/>
    <property type="project" value="InterPro"/>
</dbReference>
<dbReference type="SMART" id="SM00066">
    <property type="entry name" value="GAL4"/>
    <property type="match status" value="1"/>
</dbReference>
<dbReference type="OrthoDB" id="4064873at2759"/>
<name>A0A433D7F1_9FUNG</name>
<dbReference type="CDD" id="cd00067">
    <property type="entry name" value="GAL4"/>
    <property type="match status" value="1"/>
</dbReference>
<dbReference type="PROSITE" id="PS50048">
    <property type="entry name" value="ZN2_CY6_FUNGAL_2"/>
    <property type="match status" value="1"/>
</dbReference>
<dbReference type="EMBL" id="RBNI01005358">
    <property type="protein sequence ID" value="RUP46796.1"/>
    <property type="molecule type" value="Genomic_DNA"/>
</dbReference>
<dbReference type="InterPro" id="IPR001138">
    <property type="entry name" value="Zn2Cys6_DnaBD"/>
</dbReference>
<dbReference type="AlphaFoldDB" id="A0A433D7F1"/>
<keyword evidence="3" id="KW-1185">Reference proteome</keyword>
<dbReference type="InterPro" id="IPR036864">
    <property type="entry name" value="Zn2-C6_fun-type_DNA-bd_sf"/>
</dbReference>
<accession>A0A433D7F1</accession>
<dbReference type="Gene3D" id="4.10.240.10">
    <property type="entry name" value="Zn(2)-C6 fungal-type DNA-binding domain"/>
    <property type="match status" value="1"/>
</dbReference>
<evidence type="ECO:0000313" key="3">
    <source>
        <dbReference type="Proteomes" id="UP000268093"/>
    </source>
</evidence>
<reference evidence="2 3" key="1">
    <citation type="journal article" date="2018" name="New Phytol.">
        <title>Phylogenomics of Endogonaceae and evolution of mycorrhizas within Mucoromycota.</title>
        <authorList>
            <person name="Chang Y."/>
            <person name="Desiro A."/>
            <person name="Na H."/>
            <person name="Sandor L."/>
            <person name="Lipzen A."/>
            <person name="Clum A."/>
            <person name="Barry K."/>
            <person name="Grigoriev I.V."/>
            <person name="Martin F.M."/>
            <person name="Stajich J.E."/>
            <person name="Smith M.E."/>
            <person name="Bonito G."/>
            <person name="Spatafora J.W."/>
        </authorList>
    </citation>
    <scope>NUCLEOTIDE SEQUENCE [LARGE SCALE GENOMIC DNA]</scope>
    <source>
        <strain evidence="2 3">GMNB39</strain>
    </source>
</reference>
<organism evidence="2 3">
    <name type="scientific">Jimgerdemannia flammicorona</name>
    <dbReference type="NCBI Taxonomy" id="994334"/>
    <lineage>
        <taxon>Eukaryota</taxon>
        <taxon>Fungi</taxon>
        <taxon>Fungi incertae sedis</taxon>
        <taxon>Mucoromycota</taxon>
        <taxon>Mucoromycotina</taxon>
        <taxon>Endogonomycetes</taxon>
        <taxon>Endogonales</taxon>
        <taxon>Endogonaceae</taxon>
        <taxon>Jimgerdemannia</taxon>
    </lineage>
</organism>
<dbReference type="GO" id="GO:0008270">
    <property type="term" value="F:zinc ion binding"/>
    <property type="evidence" value="ECO:0007669"/>
    <property type="project" value="InterPro"/>
</dbReference>
<comment type="caution">
    <text evidence="2">The sequence shown here is derived from an EMBL/GenBank/DDBJ whole genome shotgun (WGS) entry which is preliminary data.</text>
</comment>
<proteinExistence type="predicted"/>